<protein>
    <submittedName>
        <fullName evidence="8">Major facilitator superfamily transporter</fullName>
    </submittedName>
</protein>
<dbReference type="InterPro" id="IPR011701">
    <property type="entry name" value="MFS"/>
</dbReference>
<evidence type="ECO:0000259" key="7">
    <source>
        <dbReference type="PROSITE" id="PS50850"/>
    </source>
</evidence>
<accession>A0ABR1KP19</accession>
<evidence type="ECO:0000256" key="3">
    <source>
        <dbReference type="ARBA" id="ARBA00022989"/>
    </source>
</evidence>
<feature type="transmembrane region" description="Helical" evidence="6">
    <location>
        <begin position="227"/>
        <end position="248"/>
    </location>
</feature>
<evidence type="ECO:0000313" key="9">
    <source>
        <dbReference type="Proteomes" id="UP001363622"/>
    </source>
</evidence>
<evidence type="ECO:0000256" key="6">
    <source>
        <dbReference type="SAM" id="Phobius"/>
    </source>
</evidence>
<reference evidence="8 9" key="1">
    <citation type="submission" date="2024-04" db="EMBL/GenBank/DDBJ databases">
        <title>Phyllosticta paracitricarpa is synonymous to the EU quarantine fungus P. citricarpa based on phylogenomic analyses.</title>
        <authorList>
            <consortium name="Lawrence Berkeley National Laboratory"/>
            <person name="Van Ingen-Buijs V.A."/>
            <person name="Van Westerhoven A.C."/>
            <person name="Haridas S."/>
            <person name="Skiadas P."/>
            <person name="Martin F."/>
            <person name="Groenewald J.Z."/>
            <person name="Crous P.W."/>
            <person name="Seidl M.F."/>
        </authorList>
    </citation>
    <scope>NUCLEOTIDE SEQUENCE [LARGE SCALE GENOMIC DNA]</scope>
    <source>
        <strain evidence="8 9">CBS 123371</strain>
    </source>
</reference>
<feature type="transmembrane region" description="Helical" evidence="6">
    <location>
        <begin position="325"/>
        <end position="346"/>
    </location>
</feature>
<dbReference type="PANTHER" id="PTHR23502:SF139">
    <property type="entry name" value="MAJOR FACILITATOR SUPERFAMILY (MFS) PROFILE DOMAIN-CONTAINING PROTEIN-RELATED"/>
    <property type="match status" value="1"/>
</dbReference>
<dbReference type="InterPro" id="IPR020846">
    <property type="entry name" value="MFS_dom"/>
</dbReference>
<sequence length="545" mass="60652">MEAVTGPAPEYSQLSTKASDLTNNEKKDGVVENSSHTTLEVEHVVVLKHGVRLHPQPTSDPLDPLNWSTARKNSILIILMALYFEFTYLTTTTVPSFPEIEEQYRIGLDQVNWTVAIPALGLSVGPFLWSPLADIFGRRIVFIVGTLIAFISTIGAAVAPNYGGYMAARFFQGLGAAPASTVGMAIINDMFFEYQRGLKLGMWVLALDMGLLLGPLIGGFMDLVDHYWIQWLNAIQFGVILLAEIFFLPETLYPRNKMLTRMPYVEGLDHSQSTVDMEKTQRAPSVATGVDLKRTKNLPFFNFKPVPGMQHPSILDHYIRFGKMFALPTVSISVLIYGFGWYWWIISIITYIPTAYAQYSPQIQGLLFIGLILGTLFAELFCSGRLSDWIIVKLMGKNGGIRVAEMRLWLVYPACLVTTVGLILWGISIDKGYHWIVGQIAFFLIAAGIQTGNTIMAAYTVDCYPLQSMSVVTFYAVFLNFSAFVDPFFIVPWVEGSGYTWSFAAQGIITAFSGLVVMALIHRYGPRIRAKAGEPGWVNPEYSSL</sequence>
<evidence type="ECO:0000256" key="2">
    <source>
        <dbReference type="ARBA" id="ARBA00022692"/>
    </source>
</evidence>
<feature type="transmembrane region" description="Helical" evidence="6">
    <location>
        <begin position="471"/>
        <end position="493"/>
    </location>
</feature>
<comment type="caution">
    <text evidence="8">The sequence shown here is derived from an EMBL/GenBank/DDBJ whole genome shotgun (WGS) entry which is preliminary data.</text>
</comment>
<dbReference type="PROSITE" id="PS50850">
    <property type="entry name" value="MFS"/>
    <property type="match status" value="1"/>
</dbReference>
<keyword evidence="4 6" id="KW-0472">Membrane</keyword>
<gene>
    <name evidence="8" type="ORF">IWZ03DRAFT_148686</name>
</gene>
<dbReference type="Pfam" id="PF07690">
    <property type="entry name" value="MFS_1"/>
    <property type="match status" value="1"/>
</dbReference>
<feature type="transmembrane region" description="Helical" evidence="6">
    <location>
        <begin position="74"/>
        <end position="91"/>
    </location>
</feature>
<dbReference type="InterPro" id="IPR036259">
    <property type="entry name" value="MFS_trans_sf"/>
</dbReference>
<feature type="compositionally biased region" description="Polar residues" evidence="5">
    <location>
        <begin position="12"/>
        <end position="22"/>
    </location>
</feature>
<organism evidence="8 9">
    <name type="scientific">Phyllosticta citriasiana</name>
    <dbReference type="NCBI Taxonomy" id="595635"/>
    <lineage>
        <taxon>Eukaryota</taxon>
        <taxon>Fungi</taxon>
        <taxon>Dikarya</taxon>
        <taxon>Ascomycota</taxon>
        <taxon>Pezizomycotina</taxon>
        <taxon>Dothideomycetes</taxon>
        <taxon>Dothideomycetes incertae sedis</taxon>
        <taxon>Botryosphaeriales</taxon>
        <taxon>Phyllostictaceae</taxon>
        <taxon>Phyllosticta</taxon>
    </lineage>
</organism>
<dbReference type="SUPFAM" id="SSF103473">
    <property type="entry name" value="MFS general substrate transporter"/>
    <property type="match status" value="1"/>
</dbReference>
<keyword evidence="9" id="KW-1185">Reference proteome</keyword>
<evidence type="ECO:0000313" key="8">
    <source>
        <dbReference type="EMBL" id="KAK7518542.1"/>
    </source>
</evidence>
<feature type="transmembrane region" description="Helical" evidence="6">
    <location>
        <begin position="140"/>
        <end position="158"/>
    </location>
</feature>
<evidence type="ECO:0000256" key="1">
    <source>
        <dbReference type="ARBA" id="ARBA00004141"/>
    </source>
</evidence>
<feature type="transmembrane region" description="Helical" evidence="6">
    <location>
        <begin position="200"/>
        <end position="221"/>
    </location>
</feature>
<feature type="domain" description="Major facilitator superfamily (MFS) profile" evidence="7">
    <location>
        <begin position="75"/>
        <end position="525"/>
    </location>
</feature>
<evidence type="ECO:0000256" key="5">
    <source>
        <dbReference type="SAM" id="MobiDB-lite"/>
    </source>
</evidence>
<dbReference type="Proteomes" id="UP001363622">
    <property type="component" value="Unassembled WGS sequence"/>
</dbReference>
<feature type="transmembrane region" description="Helical" evidence="6">
    <location>
        <begin position="170"/>
        <end position="188"/>
    </location>
</feature>
<dbReference type="Gene3D" id="1.20.1250.20">
    <property type="entry name" value="MFS general substrate transporter like domains"/>
    <property type="match status" value="1"/>
</dbReference>
<feature type="region of interest" description="Disordered" evidence="5">
    <location>
        <begin position="1"/>
        <end position="33"/>
    </location>
</feature>
<comment type="subcellular location">
    <subcellularLocation>
        <location evidence="1">Membrane</location>
        <topology evidence="1">Multi-pass membrane protein</topology>
    </subcellularLocation>
</comment>
<keyword evidence="3 6" id="KW-1133">Transmembrane helix</keyword>
<evidence type="ECO:0000256" key="4">
    <source>
        <dbReference type="ARBA" id="ARBA00023136"/>
    </source>
</evidence>
<feature type="transmembrane region" description="Helical" evidence="6">
    <location>
        <begin position="408"/>
        <end position="427"/>
    </location>
</feature>
<proteinExistence type="predicted"/>
<feature type="transmembrane region" description="Helical" evidence="6">
    <location>
        <begin position="366"/>
        <end position="387"/>
    </location>
</feature>
<dbReference type="EMBL" id="JBBPHU010000004">
    <property type="protein sequence ID" value="KAK7518542.1"/>
    <property type="molecule type" value="Genomic_DNA"/>
</dbReference>
<feature type="transmembrane region" description="Helical" evidence="6">
    <location>
        <begin position="111"/>
        <end position="128"/>
    </location>
</feature>
<feature type="transmembrane region" description="Helical" evidence="6">
    <location>
        <begin position="433"/>
        <end position="459"/>
    </location>
</feature>
<feature type="transmembrane region" description="Helical" evidence="6">
    <location>
        <begin position="499"/>
        <end position="521"/>
    </location>
</feature>
<dbReference type="PANTHER" id="PTHR23502">
    <property type="entry name" value="MAJOR FACILITATOR SUPERFAMILY"/>
    <property type="match status" value="1"/>
</dbReference>
<name>A0ABR1KP19_9PEZI</name>
<keyword evidence="2 6" id="KW-0812">Transmembrane</keyword>